<keyword evidence="2" id="KW-1015">Disulfide bond</keyword>
<dbReference type="PROSITE" id="PS51808">
    <property type="entry name" value="CHCH"/>
    <property type="match status" value="1"/>
</dbReference>
<evidence type="ECO:0000313" key="6">
    <source>
        <dbReference type="Proteomes" id="UP000253664"/>
    </source>
</evidence>
<reference evidence="5 6" key="1">
    <citation type="journal article" date="2015" name="BMC Genomics">
        <title>Insights from the genome of Ophiocordyceps polyrhachis-furcata to pathogenicity and host specificity in insect fungi.</title>
        <authorList>
            <person name="Wichadakul D."/>
            <person name="Kobmoo N."/>
            <person name="Ingsriswang S."/>
            <person name="Tangphatsornruang S."/>
            <person name="Chantasingh D."/>
            <person name="Luangsa-ard J.J."/>
            <person name="Eurwilaichitr L."/>
        </authorList>
    </citation>
    <scope>NUCLEOTIDE SEQUENCE [LARGE SCALE GENOMIC DNA]</scope>
    <source>
        <strain evidence="5 6">BCC 54312</strain>
    </source>
</reference>
<dbReference type="AlphaFoldDB" id="A0A367LDM1"/>
<evidence type="ECO:0000256" key="2">
    <source>
        <dbReference type="ARBA" id="ARBA00023157"/>
    </source>
</evidence>
<feature type="region of interest" description="Disordered" evidence="4">
    <location>
        <begin position="1"/>
        <end position="28"/>
    </location>
</feature>
<dbReference type="EMBL" id="LKCN02000007">
    <property type="protein sequence ID" value="RCI12332.1"/>
    <property type="molecule type" value="Genomic_DNA"/>
</dbReference>
<comment type="function">
    <text evidence="3">Required for mitochondrial cytochrome c oxidase (COX) assembly and respiration.</text>
</comment>
<organism evidence="5 6">
    <name type="scientific">Ophiocordyceps polyrhachis-furcata BCC 54312</name>
    <dbReference type="NCBI Taxonomy" id="1330021"/>
    <lineage>
        <taxon>Eukaryota</taxon>
        <taxon>Fungi</taxon>
        <taxon>Dikarya</taxon>
        <taxon>Ascomycota</taxon>
        <taxon>Pezizomycotina</taxon>
        <taxon>Sordariomycetes</taxon>
        <taxon>Hypocreomycetidae</taxon>
        <taxon>Hypocreales</taxon>
        <taxon>Ophiocordycipitaceae</taxon>
        <taxon>Ophiocordyceps</taxon>
    </lineage>
</organism>
<dbReference type="GO" id="GO:0005743">
    <property type="term" value="C:mitochondrial inner membrane"/>
    <property type="evidence" value="ECO:0007669"/>
    <property type="project" value="UniProtKB-SubCell"/>
</dbReference>
<dbReference type="STRING" id="1330021.A0A367LDM1"/>
<comment type="similarity">
    <text evidence="1 3">Belongs to the CMC family.</text>
</comment>
<comment type="subcellular location">
    <subcellularLocation>
        <location evidence="3">Mitochondrion inner membrane</location>
    </subcellularLocation>
</comment>
<feature type="compositionally biased region" description="Low complexity" evidence="4">
    <location>
        <begin position="16"/>
        <end position="28"/>
    </location>
</feature>
<evidence type="ECO:0000256" key="4">
    <source>
        <dbReference type="SAM" id="MobiDB-lite"/>
    </source>
</evidence>
<dbReference type="Pfam" id="PF08583">
    <property type="entry name" value="Cmc1"/>
    <property type="match status" value="1"/>
</dbReference>
<protein>
    <recommendedName>
        <fullName evidence="3">COX assembly mitochondrial protein</fullName>
    </recommendedName>
</protein>
<keyword evidence="3" id="KW-0472">Membrane</keyword>
<dbReference type="Proteomes" id="UP000253664">
    <property type="component" value="Unassembled WGS sequence"/>
</dbReference>
<keyword evidence="6" id="KW-1185">Reference proteome</keyword>
<dbReference type="InterPro" id="IPR013892">
    <property type="entry name" value="Cyt_c_biogenesis_Cmc1-like"/>
</dbReference>
<name>A0A367LDM1_9HYPO</name>
<dbReference type="PANTHER" id="PTHR22977">
    <property type="entry name" value="COX ASSEMBLY MITOCHONDRIAL PROTEIN"/>
    <property type="match status" value="1"/>
</dbReference>
<keyword evidence="3" id="KW-0496">Mitochondrion</keyword>
<evidence type="ECO:0000256" key="3">
    <source>
        <dbReference type="RuleBase" id="RU364104"/>
    </source>
</evidence>
<keyword evidence="3" id="KW-0143">Chaperone</keyword>
<evidence type="ECO:0000313" key="5">
    <source>
        <dbReference type="EMBL" id="RCI12332.1"/>
    </source>
</evidence>
<keyword evidence="3" id="KW-0999">Mitochondrion inner membrane</keyword>
<sequence>MATMASEKPPADGQRPPSITSSPLPLSASQEAQVRELFHTRVRRKCADEIRAFAACASGRTFSISFACRTEHRAMNNCMNSHATRQEEDAAREEWFALRLQRRRRREHEARVAAAQEDFMHDWWGLSNDVRLSQQQTKKTAKKGDGGEAA</sequence>
<dbReference type="OrthoDB" id="6224010at2759"/>
<accession>A0A367LDM1</accession>
<proteinExistence type="inferred from homology"/>
<comment type="caution">
    <text evidence="5">The sequence shown here is derived from an EMBL/GenBank/DDBJ whole genome shotgun (WGS) entry which is preliminary data.</text>
</comment>
<gene>
    <name evidence="5" type="ORF">L249_0684</name>
</gene>
<evidence type="ECO:0000256" key="1">
    <source>
        <dbReference type="ARBA" id="ARBA00007347"/>
    </source>
</evidence>
<dbReference type="PANTHER" id="PTHR22977:SF5">
    <property type="entry name" value="COX ASSEMBLY MITOCHONDRIAL PROTEIN HOMOLOG"/>
    <property type="match status" value="1"/>
</dbReference>